<keyword evidence="1" id="KW-0472">Membrane</keyword>
<protein>
    <recommendedName>
        <fullName evidence="4">Ribosomal protein L34e superfamily protein</fullName>
    </recommendedName>
</protein>
<gene>
    <name evidence="2" type="ORF">NE237_006347</name>
</gene>
<organism evidence="2 3">
    <name type="scientific">Protea cynaroides</name>
    <dbReference type="NCBI Taxonomy" id="273540"/>
    <lineage>
        <taxon>Eukaryota</taxon>
        <taxon>Viridiplantae</taxon>
        <taxon>Streptophyta</taxon>
        <taxon>Embryophyta</taxon>
        <taxon>Tracheophyta</taxon>
        <taxon>Spermatophyta</taxon>
        <taxon>Magnoliopsida</taxon>
        <taxon>Proteales</taxon>
        <taxon>Proteaceae</taxon>
        <taxon>Protea</taxon>
    </lineage>
</organism>
<accession>A0A9Q0KM50</accession>
<name>A0A9Q0KM50_9MAGN</name>
<keyword evidence="1" id="KW-1133">Transmembrane helix</keyword>
<comment type="caution">
    <text evidence="2">The sequence shown here is derived from an EMBL/GenBank/DDBJ whole genome shotgun (WGS) entry which is preliminary data.</text>
</comment>
<evidence type="ECO:0000313" key="3">
    <source>
        <dbReference type="Proteomes" id="UP001141806"/>
    </source>
</evidence>
<keyword evidence="1" id="KW-0812">Transmembrane</keyword>
<feature type="transmembrane region" description="Helical" evidence="1">
    <location>
        <begin position="51"/>
        <end position="69"/>
    </location>
</feature>
<dbReference type="PANTHER" id="PTHR46996:SF4">
    <property type="entry name" value="RIBOSOMAL PROTEIN L34E SUPERFAMILY PROTEIN"/>
    <property type="match status" value="1"/>
</dbReference>
<dbReference type="AlphaFoldDB" id="A0A9Q0KM50"/>
<evidence type="ECO:0000256" key="1">
    <source>
        <dbReference type="SAM" id="Phobius"/>
    </source>
</evidence>
<dbReference type="PANTHER" id="PTHR46996">
    <property type="entry name" value="OS05G0488500 PROTEIN"/>
    <property type="match status" value="1"/>
</dbReference>
<dbReference type="Proteomes" id="UP001141806">
    <property type="component" value="Unassembled WGS sequence"/>
</dbReference>
<dbReference type="EMBL" id="JAMYWD010000004">
    <property type="protein sequence ID" value="KAJ4973173.1"/>
    <property type="molecule type" value="Genomic_DNA"/>
</dbReference>
<evidence type="ECO:0008006" key="4">
    <source>
        <dbReference type="Google" id="ProtNLM"/>
    </source>
</evidence>
<proteinExistence type="predicted"/>
<dbReference type="OrthoDB" id="1865221at2759"/>
<evidence type="ECO:0000313" key="2">
    <source>
        <dbReference type="EMBL" id="KAJ4973173.1"/>
    </source>
</evidence>
<keyword evidence="3" id="KW-1185">Reference proteome</keyword>
<reference evidence="2" key="1">
    <citation type="journal article" date="2023" name="Plant J.">
        <title>The genome of the king protea, Protea cynaroides.</title>
        <authorList>
            <person name="Chang J."/>
            <person name="Duong T.A."/>
            <person name="Schoeman C."/>
            <person name="Ma X."/>
            <person name="Roodt D."/>
            <person name="Barker N."/>
            <person name="Li Z."/>
            <person name="Van de Peer Y."/>
            <person name="Mizrachi E."/>
        </authorList>
    </citation>
    <scope>NUCLEOTIDE SEQUENCE</scope>
    <source>
        <tissue evidence="2">Young leaves</tissue>
    </source>
</reference>
<sequence>MKIQYQISGSVNFDQRPVRLFGQNHQLHKNRKQPNSLNPLKLPPCDQSRTAAVDVLIFIVVIGASGFLVFPYVKLFFYGVSEIVGAILSVVKDDICRAPMVYASMGLGIFFSALGVWSISKWTRTGRKCGNPNCRGLRKSVEFDIQIETEENVKNSNSPVRKYGSVQGLLEFVQEHHKDLENELRKMAPANGRAVIVFRARCGCPIGRMEVPGQKKLRKIKRSKVFERSLQVQQLVKEKDRTYFWKVLHAGGLEPTRYWDNNQILKGCRELKRYITLYS</sequence>
<feature type="transmembrane region" description="Helical" evidence="1">
    <location>
        <begin position="100"/>
        <end position="119"/>
    </location>
</feature>